<comment type="caution">
    <text evidence="1">The sequence shown here is derived from an EMBL/GenBank/DDBJ whole genome shotgun (WGS) entry which is preliminary data.</text>
</comment>
<proteinExistence type="predicted"/>
<dbReference type="EMBL" id="JALNTZ010000006">
    <property type="protein sequence ID" value="KAJ3650082.1"/>
    <property type="molecule type" value="Genomic_DNA"/>
</dbReference>
<organism evidence="1 2">
    <name type="scientific">Zophobas morio</name>
    <dbReference type="NCBI Taxonomy" id="2755281"/>
    <lineage>
        <taxon>Eukaryota</taxon>
        <taxon>Metazoa</taxon>
        <taxon>Ecdysozoa</taxon>
        <taxon>Arthropoda</taxon>
        <taxon>Hexapoda</taxon>
        <taxon>Insecta</taxon>
        <taxon>Pterygota</taxon>
        <taxon>Neoptera</taxon>
        <taxon>Endopterygota</taxon>
        <taxon>Coleoptera</taxon>
        <taxon>Polyphaga</taxon>
        <taxon>Cucujiformia</taxon>
        <taxon>Tenebrionidae</taxon>
        <taxon>Zophobas</taxon>
    </lineage>
</organism>
<name>A0AA38I9D6_9CUCU</name>
<reference evidence="1" key="1">
    <citation type="journal article" date="2023" name="G3 (Bethesda)">
        <title>Whole genome assemblies of Zophobas morio and Tenebrio molitor.</title>
        <authorList>
            <person name="Kaur S."/>
            <person name="Stinson S.A."/>
            <person name="diCenzo G.C."/>
        </authorList>
    </citation>
    <scope>NUCLEOTIDE SEQUENCE</scope>
    <source>
        <strain evidence="1">QUZm001</strain>
    </source>
</reference>
<evidence type="ECO:0000313" key="2">
    <source>
        <dbReference type="Proteomes" id="UP001168821"/>
    </source>
</evidence>
<protein>
    <submittedName>
        <fullName evidence="1">Uncharacterized protein</fullName>
    </submittedName>
</protein>
<evidence type="ECO:0000313" key="1">
    <source>
        <dbReference type="EMBL" id="KAJ3650082.1"/>
    </source>
</evidence>
<sequence length="82" mass="9026">MRGFMGWRCASHSLEQYSSGCGKGLPKYHFLDHLNADHVHGISGSLHALGRGHRLSIDSFEIIAFAEGQPPISYLFGWNAIA</sequence>
<keyword evidence="2" id="KW-1185">Reference proteome</keyword>
<dbReference type="AlphaFoldDB" id="A0AA38I9D6"/>
<dbReference type="Proteomes" id="UP001168821">
    <property type="component" value="Unassembled WGS sequence"/>
</dbReference>
<accession>A0AA38I9D6</accession>
<gene>
    <name evidence="1" type="ORF">Zmor_021790</name>
</gene>